<dbReference type="AlphaFoldDB" id="A0A090KVC3"/>
<gene>
    <name evidence="2 4 5" type="ORF">SRAE_0000049700</name>
</gene>
<name>A0A090KVC3_STRRB</name>
<dbReference type="PANTHER" id="PTHR37984">
    <property type="entry name" value="PROTEIN CBG26694"/>
    <property type="match status" value="1"/>
</dbReference>
<dbReference type="WBParaSite" id="SRAE_0000049700.1">
    <property type="protein sequence ID" value="SRAE_0000049700.1"/>
    <property type="gene ID" value="WBGene00256241"/>
</dbReference>
<dbReference type="Gene3D" id="3.30.70.270">
    <property type="match status" value="1"/>
</dbReference>
<dbReference type="InterPro" id="IPR050951">
    <property type="entry name" value="Retrovirus_Pol_polyprotein"/>
</dbReference>
<dbReference type="GO" id="GO:0006259">
    <property type="term" value="P:DNA metabolic process"/>
    <property type="evidence" value="ECO:0007669"/>
    <property type="project" value="UniProtKB-ARBA"/>
</dbReference>
<dbReference type="EMBL" id="LN609407">
    <property type="protein sequence ID" value="CEF61371.1"/>
    <property type="molecule type" value="Genomic_DNA"/>
</dbReference>
<dbReference type="GO" id="GO:0003676">
    <property type="term" value="F:nucleic acid binding"/>
    <property type="evidence" value="ECO:0007669"/>
    <property type="project" value="InterPro"/>
</dbReference>
<reference evidence="3" key="2">
    <citation type="submission" date="2014-09" db="EMBL/GenBank/DDBJ databases">
        <authorList>
            <person name="Martin A.A."/>
        </authorList>
    </citation>
    <scope>NUCLEOTIDE SEQUENCE</scope>
    <source>
        <strain evidence="3">ED321</strain>
    </source>
</reference>
<dbReference type="PANTHER" id="PTHR37984:SF5">
    <property type="entry name" value="PROTEIN NYNRIN-LIKE"/>
    <property type="match status" value="1"/>
</dbReference>
<proteinExistence type="predicted"/>
<feature type="compositionally biased region" description="Basic residues" evidence="1">
    <location>
        <begin position="427"/>
        <end position="436"/>
    </location>
</feature>
<dbReference type="OrthoDB" id="115435at2759"/>
<dbReference type="SUPFAM" id="SSF53098">
    <property type="entry name" value="Ribonuclease H-like"/>
    <property type="match status" value="1"/>
</dbReference>
<evidence type="ECO:0000313" key="2">
    <source>
        <dbReference type="EMBL" id="CEF61371.1"/>
    </source>
</evidence>
<dbReference type="InterPro" id="IPR036397">
    <property type="entry name" value="RNaseH_sf"/>
</dbReference>
<dbReference type="InterPro" id="IPR043128">
    <property type="entry name" value="Rev_trsase/Diguanyl_cyclase"/>
</dbReference>
<protein>
    <submittedName>
        <fullName evidence="2 4">Ribonuclease H-like domain-containing protein</fullName>
    </submittedName>
</protein>
<dbReference type="Gene3D" id="3.30.420.10">
    <property type="entry name" value="Ribonuclease H-like superfamily/Ribonuclease H"/>
    <property type="match status" value="1"/>
</dbReference>
<feature type="compositionally biased region" description="Polar residues" evidence="1">
    <location>
        <begin position="406"/>
        <end position="415"/>
    </location>
</feature>
<dbReference type="CTD" id="36373739"/>
<keyword evidence="3" id="KW-1185">Reference proteome</keyword>
<evidence type="ECO:0000313" key="3">
    <source>
        <dbReference type="Proteomes" id="UP000035682"/>
    </source>
</evidence>
<evidence type="ECO:0000256" key="1">
    <source>
        <dbReference type="SAM" id="MobiDB-lite"/>
    </source>
</evidence>
<reference evidence="2" key="1">
    <citation type="submission" date="2014-09" db="EMBL/GenBank/DDBJ databases">
        <authorList>
            <person name="Aslett A.Martin."/>
        </authorList>
    </citation>
    <scope>NUCLEOTIDE SEQUENCE</scope>
    <source>
        <strain evidence="2">ED321 Heterogonic</strain>
    </source>
</reference>
<dbReference type="Proteomes" id="UP000035682">
    <property type="component" value="Unplaced"/>
</dbReference>
<dbReference type="GO" id="GO:0042575">
    <property type="term" value="C:DNA polymerase complex"/>
    <property type="evidence" value="ECO:0007669"/>
    <property type="project" value="UniProtKB-ARBA"/>
</dbReference>
<sequence>MEIHDTGSEISIPPYRSKCLVYDIAQSGILFNNTSKRLLQNIPKCIIYMDDILIITPIHDTSLIFQTLRILQQNRLKINIHRSYFFQDTLTYLIYHVSNAEIQMNTEIANQLAQMKQPATITDLRSLKRKILYLRNFIGLCAVIYDKEHSDMSEGLWTPKKDLTLKRVQSSIRDARILYFLIQPLNLYASKLGQSKKFWPGFSGVKIAIPKPIPFSIPFPYNGCPLFLVTDNFPSFKDSSFCAMLKGKGITPFYSPLYFPQSNRFAERCIKVIKDGLSKSQLSTFDLRLQETLLNHHQGSTEMEGKSSTQRRLNVLADYHILNDNSHEKSLDQPIWFKTPNMDSWQEGTAIYQLSKDIFIIRHRPQRNSYKRMPSKKLHGQRLRLYRTFSHQYYFYTSNHSTPRYNPTFHTSPTALSHFHPSGEGGRKKRIQKYKSAHSSSQSSK</sequence>
<dbReference type="GeneID" id="36373739"/>
<dbReference type="WormBase" id="SRAE_0000049700">
    <property type="protein sequence ID" value="SRP04225"/>
    <property type="gene ID" value="WBGene00256241"/>
</dbReference>
<evidence type="ECO:0000313" key="5">
    <source>
        <dbReference type="WormBase" id="SRAE_0000049700"/>
    </source>
</evidence>
<dbReference type="InterPro" id="IPR043502">
    <property type="entry name" value="DNA/RNA_pol_sf"/>
</dbReference>
<evidence type="ECO:0000313" key="4">
    <source>
        <dbReference type="WBParaSite" id="SRAE_0000049700.1"/>
    </source>
</evidence>
<dbReference type="RefSeq" id="XP_024500580.1">
    <property type="nucleotide sequence ID" value="XM_024646394.1"/>
</dbReference>
<reference evidence="4" key="3">
    <citation type="submission" date="2020-12" db="UniProtKB">
        <authorList>
            <consortium name="WormBaseParasite"/>
        </authorList>
    </citation>
    <scope>IDENTIFICATION</scope>
</reference>
<organism evidence="2">
    <name type="scientific">Strongyloides ratti</name>
    <name type="common">Parasitic roundworm</name>
    <dbReference type="NCBI Taxonomy" id="34506"/>
    <lineage>
        <taxon>Eukaryota</taxon>
        <taxon>Metazoa</taxon>
        <taxon>Ecdysozoa</taxon>
        <taxon>Nematoda</taxon>
        <taxon>Chromadorea</taxon>
        <taxon>Rhabditida</taxon>
        <taxon>Tylenchina</taxon>
        <taxon>Panagrolaimomorpha</taxon>
        <taxon>Strongyloidoidea</taxon>
        <taxon>Strongyloididae</taxon>
        <taxon>Strongyloides</taxon>
    </lineage>
</organism>
<accession>A0A090KVC3</accession>
<dbReference type="InterPro" id="IPR012337">
    <property type="entry name" value="RNaseH-like_sf"/>
</dbReference>
<dbReference type="SUPFAM" id="SSF56672">
    <property type="entry name" value="DNA/RNA polymerases"/>
    <property type="match status" value="1"/>
</dbReference>
<feature type="region of interest" description="Disordered" evidence="1">
    <location>
        <begin position="406"/>
        <end position="445"/>
    </location>
</feature>